<comment type="caution">
    <text evidence="2">The sequence shown here is derived from an EMBL/GenBank/DDBJ whole genome shotgun (WGS) entry which is preliminary data.</text>
</comment>
<name>A0AAN8WCT8_HALRR</name>
<feature type="compositionally biased region" description="Low complexity" evidence="1">
    <location>
        <begin position="1402"/>
        <end position="1417"/>
    </location>
</feature>
<feature type="compositionally biased region" description="Low complexity" evidence="1">
    <location>
        <begin position="1353"/>
        <end position="1364"/>
    </location>
</feature>
<organism evidence="2 3">
    <name type="scientific">Halocaridina rubra</name>
    <name type="common">Hawaiian red shrimp</name>
    <dbReference type="NCBI Taxonomy" id="373956"/>
    <lineage>
        <taxon>Eukaryota</taxon>
        <taxon>Metazoa</taxon>
        <taxon>Ecdysozoa</taxon>
        <taxon>Arthropoda</taxon>
        <taxon>Crustacea</taxon>
        <taxon>Multicrustacea</taxon>
        <taxon>Malacostraca</taxon>
        <taxon>Eumalacostraca</taxon>
        <taxon>Eucarida</taxon>
        <taxon>Decapoda</taxon>
        <taxon>Pleocyemata</taxon>
        <taxon>Caridea</taxon>
        <taxon>Atyoidea</taxon>
        <taxon>Atyidae</taxon>
        <taxon>Halocaridina</taxon>
    </lineage>
</organism>
<dbReference type="EMBL" id="JAXCGZ010021587">
    <property type="protein sequence ID" value="KAK7047729.1"/>
    <property type="molecule type" value="Genomic_DNA"/>
</dbReference>
<gene>
    <name evidence="2" type="ORF">SK128_025147</name>
</gene>
<feature type="compositionally biased region" description="Polar residues" evidence="1">
    <location>
        <begin position="1495"/>
        <end position="1509"/>
    </location>
</feature>
<reference evidence="2 3" key="1">
    <citation type="submission" date="2023-11" db="EMBL/GenBank/DDBJ databases">
        <title>Halocaridina rubra genome assembly.</title>
        <authorList>
            <person name="Smith C."/>
        </authorList>
    </citation>
    <scope>NUCLEOTIDE SEQUENCE [LARGE SCALE GENOMIC DNA]</scope>
    <source>
        <strain evidence="2">EP-1</strain>
        <tissue evidence="2">Whole</tissue>
    </source>
</reference>
<feature type="region of interest" description="Disordered" evidence="1">
    <location>
        <begin position="1394"/>
        <end position="1419"/>
    </location>
</feature>
<evidence type="ECO:0008006" key="4">
    <source>
        <dbReference type="Google" id="ProtNLM"/>
    </source>
</evidence>
<protein>
    <recommendedName>
        <fullName evidence="4">Separin</fullName>
    </recommendedName>
</protein>
<dbReference type="Proteomes" id="UP001381693">
    <property type="component" value="Unassembled WGS sequence"/>
</dbReference>
<evidence type="ECO:0000313" key="2">
    <source>
        <dbReference type="EMBL" id="KAK7047729.1"/>
    </source>
</evidence>
<keyword evidence="3" id="KW-1185">Reference proteome</keyword>
<accession>A0AAN8WCT8</accession>
<feature type="region of interest" description="Disordered" evidence="1">
    <location>
        <begin position="1346"/>
        <end position="1375"/>
    </location>
</feature>
<proteinExistence type="predicted"/>
<evidence type="ECO:0000256" key="1">
    <source>
        <dbReference type="SAM" id="MobiDB-lite"/>
    </source>
</evidence>
<feature type="compositionally biased region" description="Basic and acidic residues" evidence="1">
    <location>
        <begin position="1461"/>
        <end position="1475"/>
    </location>
</feature>
<feature type="region of interest" description="Disordered" evidence="1">
    <location>
        <begin position="1448"/>
        <end position="1521"/>
    </location>
</feature>
<evidence type="ECO:0000313" key="3">
    <source>
        <dbReference type="Proteomes" id="UP001381693"/>
    </source>
</evidence>
<sequence>MADLLEILKKIKCGDFNDLLGDVKVLLSSSSGTHESQQIIRHCSRYVYELPDISQVSFTKLVEIVNECCKFQNGQNLSDSAFHVKSMYYIILMASKRKELHQFLLPLVSDLQGHVALCDSTRGDIHTIVKSLYQCVWNASLATEEAHVALTLQQNALIFFLSSSASIIKVCDQAVKILINYENVNKTLDNTQDFCCIIINQVMGDMKNCQNFDGDMVLSIINLVLVYARALTFSRKCSEFSKLTRPLVDVLEGGCSEETVMALKIGLKLSEVGMGLKVGKCKEDMLVKFLQSSSIAPNTVLSNSIMLLCLLCVTELFEVHHEKEIVYSLNPQLLNSIIDNILGRCSEHLPDEISKKVMTVLCQHLGSYISKLKYSKDQNSVMKEAIPWVVKTHLFISTHCNGKSDTLCTVYNVGVNAGNLGILSFRANSYESATQFLETSVAMLSMYCTLAPNDQKCNASSVLHKKYVLWSDALRYSGKLWEASLAACQGMLLGHINQNDMVSTWVKCKRDAQKENNKKLKGLTICDVVCDAISKCKEPVTTKFDKFAALKTENANYKKQSYDTVEDQLSCGRAMYDCAENDVDKIQSLLEVAEALWSEPKLASQKDEAMQNVKQAITFIAETKTKVKTSSQLQEIEALAYFWLYLCHLQQIQDTATEEVKVKEKSTSLTLQATDLGEEVQADDACDVRPNLTCLTLYAQEMSLASLHVALSLWEDLEAKGAILQNPTLCFTSLASTGYVYQLSGLVDPTVRSWVTLVSLAQRHSDDVYFMRGVAELLFIIPELMPYDLVKKAKERAISSNEDKSQESCFMYMSLYLSAAISYYHLKKGEYESGFNYLKEALSHELMDKRTVRATEVQAIINYVASLYSWLPLSVVKPDQRPSQHAIDLANLAYRQAMAVLKSSMSTSSEILCWRHRVGWLHITTALWLSHLCYATTQPRLARTYLKQSLSLTQELALPLRTGEVLESLAWIDLLCDRIEDCMVKVDSLIGLLVTHPSNPDLYSVSEMPESTAKPPVASKYGNASPTFRIYCNAESNEEESLRTSSSFEFDLKSPDINSGLVVIGAPERINQLSTMQAPPSPSLGFREKLTMVHTEHCPEGFTKCIVCSTPTVHQLRMFAAVLLTFVHAHKGHPSAAQKSLDKFRDMHATVCEKAPSTCSHLTSCMKKKWKMDSVHSTRFVYSKLNSVHLLSLHCQSKILILECEFEEALQKSIEAFKIIQSIDTQILAQDIAFVTYMLTEMNKLKTACDQIRSKRESVDEEPVEIVEVEGEDAVPVIPFKTPAKFFKSTEKSARTRMSSRKPRITYAPMKAKFTKACSYDVNSDDPSELPERFLKVPSSSQYAQKLRLSAKPTPTSSLTSTVPRVYSSEQSDDVQTIGDHIGKVSLDASPCRSILKDPNASPASSRTCSSSSKSSSEGIENICNFDSIEKRHRGARKAQIAVPSVSFMCDEDSPENDVTSTKEVDNNEKEDSKPSRGRPRKTSEEKMKKESKRATSSRGRKTTQTVPNSSSKTRSSRTIR</sequence>